<dbReference type="PANTHER" id="PTHR36505:SF1">
    <property type="entry name" value="BLR1072 PROTEIN"/>
    <property type="match status" value="1"/>
</dbReference>
<accession>A0A916VSI0</accession>
<dbReference type="Gene3D" id="2.30.30.240">
    <property type="entry name" value="PRC-barrel domain"/>
    <property type="match status" value="2"/>
</dbReference>
<reference evidence="2" key="2">
    <citation type="submission" date="2020-09" db="EMBL/GenBank/DDBJ databases">
        <authorList>
            <person name="Sun Q."/>
            <person name="Zhou Y."/>
        </authorList>
    </citation>
    <scope>NUCLEOTIDE SEQUENCE</scope>
    <source>
        <strain evidence="2">CGMCC 1.15880</strain>
    </source>
</reference>
<dbReference type="Pfam" id="PF05239">
    <property type="entry name" value="PRC"/>
    <property type="match status" value="2"/>
</dbReference>
<proteinExistence type="predicted"/>
<dbReference type="PANTHER" id="PTHR36505">
    <property type="entry name" value="BLR1072 PROTEIN"/>
    <property type="match status" value="1"/>
</dbReference>
<dbReference type="InterPro" id="IPR011033">
    <property type="entry name" value="PRC_barrel-like_sf"/>
</dbReference>
<sequence>MKHFMMTTATALILGTTAYGEAHMAAFPEMTFDATQNLNASELIGKRVYVSEAEMNAEMTVAEDGEKEWDDIGEINEIVLNRSGEVASVIVGVGGLAGIGEKDVAIDMSQLQFVSEEGEDADDYFLVVNSNVAAVGEAPAYESHNRVMKDDDAVMEKDENAVVKKDDDMQNDVAVNDEPREDIMAPSIERDGYQPVVADDMTAEDLTGARVYGVNDEDVGEISELILTDNGKVEKAVIDVGGFLGIGEKPVAVKMDELTIIRNDAGDDLRVYIESTEESLEGRAEYEG</sequence>
<dbReference type="Proteomes" id="UP000628017">
    <property type="component" value="Unassembled WGS sequence"/>
</dbReference>
<gene>
    <name evidence="2" type="ORF">GCM10011498_32780</name>
</gene>
<dbReference type="RefSeq" id="WP_229678604.1">
    <property type="nucleotide sequence ID" value="NZ_BMKA01000006.1"/>
</dbReference>
<feature type="domain" description="PRC-barrel" evidence="1">
    <location>
        <begin position="200"/>
        <end position="278"/>
    </location>
</feature>
<dbReference type="InterPro" id="IPR027275">
    <property type="entry name" value="PRC-brl_dom"/>
</dbReference>
<evidence type="ECO:0000313" key="3">
    <source>
        <dbReference type="Proteomes" id="UP000628017"/>
    </source>
</evidence>
<protein>
    <submittedName>
        <fullName evidence="2">Photosystem reaction center subunit H</fullName>
    </submittedName>
</protein>
<evidence type="ECO:0000313" key="2">
    <source>
        <dbReference type="EMBL" id="GGA29090.1"/>
    </source>
</evidence>
<name>A0A916VSI0_9RHOB</name>
<feature type="domain" description="PRC-barrel" evidence="1">
    <location>
        <begin position="61"/>
        <end position="115"/>
    </location>
</feature>
<comment type="caution">
    <text evidence="2">The sequence shown here is derived from an EMBL/GenBank/DDBJ whole genome shotgun (WGS) entry which is preliminary data.</text>
</comment>
<evidence type="ECO:0000259" key="1">
    <source>
        <dbReference type="Pfam" id="PF05239"/>
    </source>
</evidence>
<organism evidence="2 3">
    <name type="scientific">Neptunicoccus cionae</name>
    <dbReference type="NCBI Taxonomy" id="2035344"/>
    <lineage>
        <taxon>Bacteria</taxon>
        <taxon>Pseudomonadati</taxon>
        <taxon>Pseudomonadota</taxon>
        <taxon>Alphaproteobacteria</taxon>
        <taxon>Rhodobacterales</taxon>
        <taxon>Paracoccaceae</taxon>
        <taxon>Neptunicoccus</taxon>
    </lineage>
</organism>
<dbReference type="EMBL" id="BMKA01000006">
    <property type="protein sequence ID" value="GGA29090.1"/>
    <property type="molecule type" value="Genomic_DNA"/>
</dbReference>
<dbReference type="AlphaFoldDB" id="A0A916VSI0"/>
<keyword evidence="3" id="KW-1185">Reference proteome</keyword>
<reference evidence="2" key="1">
    <citation type="journal article" date="2014" name="Int. J. Syst. Evol. Microbiol.">
        <title>Complete genome sequence of Corynebacterium casei LMG S-19264T (=DSM 44701T), isolated from a smear-ripened cheese.</title>
        <authorList>
            <consortium name="US DOE Joint Genome Institute (JGI-PGF)"/>
            <person name="Walter F."/>
            <person name="Albersmeier A."/>
            <person name="Kalinowski J."/>
            <person name="Ruckert C."/>
        </authorList>
    </citation>
    <scope>NUCLEOTIDE SEQUENCE</scope>
    <source>
        <strain evidence="2">CGMCC 1.15880</strain>
    </source>
</reference>
<dbReference type="SUPFAM" id="SSF50346">
    <property type="entry name" value="PRC-barrel domain"/>
    <property type="match status" value="2"/>
</dbReference>